<dbReference type="Gene3D" id="3.40.225.10">
    <property type="entry name" value="Class II aldolase/adducin N-terminal domain"/>
    <property type="match status" value="1"/>
</dbReference>
<feature type="compositionally biased region" description="Basic and acidic residues" evidence="2">
    <location>
        <begin position="7"/>
        <end position="23"/>
    </location>
</feature>
<dbReference type="InterPro" id="IPR036409">
    <property type="entry name" value="Aldolase_II/adducin_N_sf"/>
</dbReference>
<accession>A0A7S8HDP4</accession>
<proteinExistence type="inferred from homology"/>
<name>A0A7S8HDP4_9HYPH</name>
<dbReference type="EMBL" id="CP058214">
    <property type="protein sequence ID" value="QPC44865.1"/>
    <property type="molecule type" value="Genomic_DNA"/>
</dbReference>
<feature type="region of interest" description="Disordered" evidence="2">
    <location>
        <begin position="1"/>
        <end position="23"/>
    </location>
</feature>
<evidence type="ECO:0000256" key="1">
    <source>
        <dbReference type="ARBA" id="ARBA00037961"/>
    </source>
</evidence>
<evidence type="ECO:0000256" key="2">
    <source>
        <dbReference type="SAM" id="MobiDB-lite"/>
    </source>
</evidence>
<dbReference type="PANTHER" id="PTHR10672:SF3">
    <property type="entry name" value="PROTEIN HU-LI TAI SHAO"/>
    <property type="match status" value="1"/>
</dbReference>
<gene>
    <name evidence="4" type="ORF">HW532_20485</name>
</gene>
<evidence type="ECO:0000259" key="3">
    <source>
        <dbReference type="SMART" id="SM01007"/>
    </source>
</evidence>
<dbReference type="SMART" id="SM01007">
    <property type="entry name" value="Aldolase_II"/>
    <property type="match status" value="1"/>
</dbReference>
<keyword evidence="5" id="KW-1185">Reference proteome</keyword>
<evidence type="ECO:0000313" key="5">
    <source>
        <dbReference type="Proteomes" id="UP000593594"/>
    </source>
</evidence>
<reference evidence="4 5" key="1">
    <citation type="submission" date="2020-06" db="EMBL/GenBank/DDBJ databases">
        <title>Genome sequence of 2 isolates from Red Sea Mangroves.</title>
        <authorList>
            <person name="Sefrji F."/>
            <person name="Michoud G."/>
            <person name="Merlino G."/>
            <person name="Daffonchio D."/>
        </authorList>
    </citation>
    <scope>NUCLEOTIDE SEQUENCE [LARGE SCALE GENOMIC DNA]</scope>
    <source>
        <strain evidence="4 5">R1DC25</strain>
    </source>
</reference>
<dbReference type="GO" id="GO:0005856">
    <property type="term" value="C:cytoskeleton"/>
    <property type="evidence" value="ECO:0007669"/>
    <property type="project" value="TreeGrafter"/>
</dbReference>
<comment type="similarity">
    <text evidence="1">Belongs to the aldolase class II family.</text>
</comment>
<dbReference type="PANTHER" id="PTHR10672">
    <property type="entry name" value="ADDUCIN"/>
    <property type="match status" value="1"/>
</dbReference>
<dbReference type="AlphaFoldDB" id="A0A7S8HDP4"/>
<dbReference type="SUPFAM" id="SSF53639">
    <property type="entry name" value="AraD/HMP-PK domain-like"/>
    <property type="match status" value="1"/>
</dbReference>
<dbReference type="InterPro" id="IPR001303">
    <property type="entry name" value="Aldolase_II/adducin_N"/>
</dbReference>
<dbReference type="InterPro" id="IPR051017">
    <property type="entry name" value="Aldolase-II_Adducin_sf"/>
</dbReference>
<dbReference type="NCBIfam" id="NF005689">
    <property type="entry name" value="PRK07490.1"/>
    <property type="match status" value="1"/>
</dbReference>
<dbReference type="GO" id="GO:0051015">
    <property type="term" value="F:actin filament binding"/>
    <property type="evidence" value="ECO:0007669"/>
    <property type="project" value="TreeGrafter"/>
</dbReference>
<dbReference type="KEGG" id="kmn:HW532_20485"/>
<sequence length="264" mass="28915">MTTTETARPRASAEDAKTAKAGETDERALRVDLAAAFRLAARFDWHESVGNHFSAAVSGDGTRFLMNPRWRHFATIRASDLLLLDATDADAMDRPDAPDPSAWCIHGSIHRARPNARVLLHCHPPHATALAALQDPTMKPIDQNTARFFGMVGIDRDFGGIADDAAEGARLAAAFGNHPVLLMGNHGVTVSAETVAEAFEQLYFFERAAKTLMLAYGSGQPLNDMSDEIAEKTARGWRDYDGMAFAHFDALKDMLDRTDPSYRD</sequence>
<evidence type="ECO:0000313" key="4">
    <source>
        <dbReference type="EMBL" id="QPC44865.1"/>
    </source>
</evidence>
<dbReference type="Proteomes" id="UP000593594">
    <property type="component" value="Chromosome"/>
</dbReference>
<organism evidence="4 5">
    <name type="scientific">Kaustia mangrovi</name>
    <dbReference type="NCBI Taxonomy" id="2593653"/>
    <lineage>
        <taxon>Bacteria</taxon>
        <taxon>Pseudomonadati</taxon>
        <taxon>Pseudomonadota</taxon>
        <taxon>Alphaproteobacteria</taxon>
        <taxon>Hyphomicrobiales</taxon>
        <taxon>Parvibaculaceae</taxon>
        <taxon>Kaustia</taxon>
    </lineage>
</organism>
<feature type="domain" description="Class II aldolase/adducin N-terminal" evidence="3">
    <location>
        <begin position="31"/>
        <end position="213"/>
    </location>
</feature>
<dbReference type="Pfam" id="PF00596">
    <property type="entry name" value="Aldolase_II"/>
    <property type="match status" value="1"/>
</dbReference>
<dbReference type="RefSeq" id="WP_213162235.1">
    <property type="nucleotide sequence ID" value="NZ_CP058214.1"/>
</dbReference>
<protein>
    <submittedName>
        <fullName evidence="4">Class II aldolase/adducin family protein</fullName>
    </submittedName>
</protein>